<evidence type="ECO:0000313" key="6">
    <source>
        <dbReference type="Proteomes" id="UP001632037"/>
    </source>
</evidence>
<feature type="compositionally biased region" description="Low complexity" evidence="1">
    <location>
        <begin position="187"/>
        <end position="205"/>
    </location>
</feature>
<dbReference type="InterPro" id="IPR011009">
    <property type="entry name" value="Kinase-like_dom_sf"/>
</dbReference>
<reference evidence="5 6" key="1">
    <citation type="submission" date="2024-09" db="EMBL/GenBank/DDBJ databases">
        <title>Genome sequencing and assembly of Phytophthora oleae, isolate VK10A, causative agent of rot of olive drupes.</title>
        <authorList>
            <person name="Conti Taguali S."/>
            <person name="Riolo M."/>
            <person name="La Spada F."/>
            <person name="Cacciola S.O."/>
            <person name="Dionisio G."/>
        </authorList>
    </citation>
    <scope>NUCLEOTIDE SEQUENCE [LARGE SCALE GENOMIC DNA]</scope>
    <source>
        <strain evidence="5 6">VK10A</strain>
    </source>
</reference>
<dbReference type="AlphaFoldDB" id="A0ABD3FCW9"/>
<evidence type="ECO:0000256" key="1">
    <source>
        <dbReference type="SAM" id="MobiDB-lite"/>
    </source>
</evidence>
<evidence type="ECO:0000313" key="5">
    <source>
        <dbReference type="EMBL" id="KAL3664613.1"/>
    </source>
</evidence>
<dbReference type="InterPro" id="IPR000719">
    <property type="entry name" value="Prot_kinase_dom"/>
</dbReference>
<organism evidence="5 6">
    <name type="scientific">Phytophthora oleae</name>
    <dbReference type="NCBI Taxonomy" id="2107226"/>
    <lineage>
        <taxon>Eukaryota</taxon>
        <taxon>Sar</taxon>
        <taxon>Stramenopiles</taxon>
        <taxon>Oomycota</taxon>
        <taxon>Peronosporomycetes</taxon>
        <taxon>Peronosporales</taxon>
        <taxon>Peronosporaceae</taxon>
        <taxon>Phytophthora</taxon>
    </lineage>
</organism>
<dbReference type="SMART" id="SM00220">
    <property type="entry name" value="S_TKc"/>
    <property type="match status" value="1"/>
</dbReference>
<dbReference type="Gene3D" id="1.10.510.10">
    <property type="entry name" value="Transferase(Phosphotransferase) domain 1"/>
    <property type="match status" value="1"/>
</dbReference>
<evidence type="ECO:0000259" key="4">
    <source>
        <dbReference type="PROSITE" id="PS50011"/>
    </source>
</evidence>
<comment type="caution">
    <text evidence="5">The sequence shown here is derived from an EMBL/GenBank/DDBJ whole genome shotgun (WGS) entry which is preliminary data.</text>
</comment>
<dbReference type="SUPFAM" id="SSF56112">
    <property type="entry name" value="Protein kinase-like (PK-like)"/>
    <property type="match status" value="1"/>
</dbReference>
<dbReference type="Gene3D" id="3.30.200.20">
    <property type="entry name" value="Phosphorylase Kinase, domain 1"/>
    <property type="match status" value="1"/>
</dbReference>
<dbReference type="InterPro" id="IPR051681">
    <property type="entry name" value="Ser/Thr_Kinases-Pseudokinases"/>
</dbReference>
<dbReference type="PANTHER" id="PTHR44329:SF214">
    <property type="entry name" value="PROTEIN KINASE DOMAIN-CONTAINING PROTEIN"/>
    <property type="match status" value="1"/>
</dbReference>
<dbReference type="Pfam" id="PF00069">
    <property type="entry name" value="Pkinase"/>
    <property type="match status" value="1"/>
</dbReference>
<feature type="chain" id="PRO_5044802160" description="Protein kinase domain-containing protein" evidence="3">
    <location>
        <begin position="22"/>
        <end position="558"/>
    </location>
</feature>
<dbReference type="InterPro" id="IPR008271">
    <property type="entry name" value="Ser/Thr_kinase_AS"/>
</dbReference>
<keyword evidence="6" id="KW-1185">Reference proteome</keyword>
<feature type="signal peptide" evidence="3">
    <location>
        <begin position="1"/>
        <end position="21"/>
    </location>
</feature>
<feature type="domain" description="Protein kinase" evidence="4">
    <location>
        <begin position="281"/>
        <end position="558"/>
    </location>
</feature>
<dbReference type="PROSITE" id="PS50011">
    <property type="entry name" value="PROTEIN_KINASE_DOM"/>
    <property type="match status" value="1"/>
</dbReference>
<feature type="transmembrane region" description="Helical" evidence="2">
    <location>
        <begin position="211"/>
        <end position="233"/>
    </location>
</feature>
<proteinExistence type="predicted"/>
<dbReference type="Proteomes" id="UP001632037">
    <property type="component" value="Unassembled WGS sequence"/>
</dbReference>
<evidence type="ECO:0000256" key="3">
    <source>
        <dbReference type="SAM" id="SignalP"/>
    </source>
</evidence>
<name>A0ABD3FCW9_9STRA</name>
<accession>A0ABD3FCW9</accession>
<feature type="region of interest" description="Disordered" evidence="1">
    <location>
        <begin position="182"/>
        <end position="205"/>
    </location>
</feature>
<evidence type="ECO:0000256" key="2">
    <source>
        <dbReference type="SAM" id="Phobius"/>
    </source>
</evidence>
<keyword evidence="3" id="KW-0732">Signal</keyword>
<gene>
    <name evidence="5" type="ORF">V7S43_010362</name>
</gene>
<sequence length="558" mass="60823">MNHIMTSFVLLFAVFCPFVTAQPMYLIEASYTGSSCEGTPSLIYSIEEPECGESLGCIGTDFESSQYNCSTDYLSTMRNMFGPSQYILQENFVGESCSTLTFALGFFASGNCEGSRNPNVEGSYSKTKLDINGLSSINYYNDSQCASDTVLPTEFASSSTLLNHSCDAYNFKWYSSAGGLDEPLSKDPSSSRPTPSGSDSGNGNTGSSTGAIVGIICGVVVVVAVCVAILIIYRRRSQDKSSGTLPTIPVGSDSIERALRGQTGLWNDDVITAKRIPRDKVKVKDLLSSGAYGEVYKGVYNRQEVAVKMLLPSTRGNIQHVTDFLAEAKLTATMDHPHIITFIGVAWDSLSDMCVVLEFMDGGDLRTLLNSYEAAKRPVGFDKQKATIALHVCEALTYLHSLMPPVIHRDLKSRNLLLNRNFEVKLTDFGISKKRLDQTMTAGVGTSLWMAPEVMLGEKYDVKADIFSFGVVLSELDAHTLPYTQAKERSLASTGRKMADATLLQKITSGEIRVEFSELNPQPLLELGLACVSVDPADRPTAAEATYRLQMAIRQELV</sequence>
<keyword evidence="2" id="KW-0472">Membrane</keyword>
<dbReference type="PROSITE" id="PS00108">
    <property type="entry name" value="PROTEIN_KINASE_ST"/>
    <property type="match status" value="1"/>
</dbReference>
<dbReference type="PANTHER" id="PTHR44329">
    <property type="entry name" value="SERINE/THREONINE-PROTEIN KINASE TNNI3K-RELATED"/>
    <property type="match status" value="1"/>
</dbReference>
<keyword evidence="2" id="KW-1133">Transmembrane helix</keyword>
<keyword evidence="2" id="KW-0812">Transmembrane</keyword>
<dbReference type="EMBL" id="JBIMZQ010000023">
    <property type="protein sequence ID" value="KAL3664613.1"/>
    <property type="molecule type" value="Genomic_DNA"/>
</dbReference>
<protein>
    <recommendedName>
        <fullName evidence="4">Protein kinase domain-containing protein</fullName>
    </recommendedName>
</protein>